<dbReference type="EnsemblMetazoa" id="XM_044460458.1">
    <property type="protein sequence ID" value="XP_044316393.1"/>
    <property type="gene ID" value="LOC108043999"/>
</dbReference>
<protein>
    <submittedName>
        <fullName evidence="3">Uncharacterized protein</fullName>
    </submittedName>
</protein>
<keyword evidence="2" id="KW-0812">Transmembrane</keyword>
<evidence type="ECO:0000256" key="1">
    <source>
        <dbReference type="SAM" id="MobiDB-lite"/>
    </source>
</evidence>
<evidence type="ECO:0000313" key="3">
    <source>
        <dbReference type="EnsemblMetazoa" id="XP_044316393.1"/>
    </source>
</evidence>
<keyword evidence="2" id="KW-0472">Membrane</keyword>
<dbReference type="GeneID" id="108043999"/>
<feature type="region of interest" description="Disordered" evidence="1">
    <location>
        <begin position="1"/>
        <end position="20"/>
    </location>
</feature>
<accession>A0ABM5JC45</accession>
<keyword evidence="4" id="KW-1185">Reference proteome</keyword>
<reference evidence="3" key="2">
    <citation type="submission" date="2025-05" db="UniProtKB">
        <authorList>
            <consortium name="EnsemblMetazoa"/>
        </authorList>
    </citation>
    <scope>IDENTIFICATION</scope>
</reference>
<evidence type="ECO:0000256" key="2">
    <source>
        <dbReference type="SAM" id="Phobius"/>
    </source>
</evidence>
<dbReference type="RefSeq" id="XP_044316393.1">
    <property type="nucleotide sequence ID" value="XM_044460458.1"/>
</dbReference>
<evidence type="ECO:0000313" key="4">
    <source>
        <dbReference type="Proteomes" id="UP001652680"/>
    </source>
</evidence>
<name>A0ABM5JC45_DRORH</name>
<proteinExistence type="predicted"/>
<dbReference type="Proteomes" id="UP001652680">
    <property type="component" value="Unassembled WGS sequence"/>
</dbReference>
<reference evidence="4" key="1">
    <citation type="journal article" date="2021" name="Elife">
        <title>Highly contiguous assemblies of 101 drosophilid genomes.</title>
        <authorList>
            <person name="Kim B.Y."/>
            <person name="Wang J.R."/>
            <person name="Miller D.E."/>
            <person name="Barmina O."/>
            <person name="Delaney E."/>
            <person name="Thompson A."/>
            <person name="Comeault A.A."/>
            <person name="Peede D."/>
            <person name="D'Agostino E.R."/>
            <person name="Pelaez J."/>
            <person name="Aguilar J.M."/>
            <person name="Haji D."/>
            <person name="Matsunaga T."/>
            <person name="Armstrong E.E."/>
            <person name="Zych M."/>
            <person name="Ogawa Y."/>
            <person name="Stamenkovic-Radak M."/>
            <person name="Jelic M."/>
            <person name="Veselinovic M.S."/>
            <person name="Tanaskovic M."/>
            <person name="Eric P."/>
            <person name="Gao J.J."/>
            <person name="Katoh T.K."/>
            <person name="Toda M.J."/>
            <person name="Watabe H."/>
            <person name="Watada M."/>
            <person name="Davis J.S."/>
            <person name="Moyle L.C."/>
            <person name="Manoli G."/>
            <person name="Bertolini E."/>
            <person name="Kostal V."/>
            <person name="Hawley R.S."/>
            <person name="Takahashi A."/>
            <person name="Jones C.D."/>
            <person name="Price D.K."/>
            <person name="Whiteman N."/>
            <person name="Kopp A."/>
            <person name="Matute D.R."/>
            <person name="Petrov D.A."/>
        </authorList>
    </citation>
    <scope>NUCLEOTIDE SEQUENCE [LARGE SCALE GENOMIC DNA]</scope>
</reference>
<feature type="transmembrane region" description="Helical" evidence="2">
    <location>
        <begin position="32"/>
        <end position="49"/>
    </location>
</feature>
<organism evidence="3 4">
    <name type="scientific">Drosophila rhopaloa</name>
    <name type="common">Fruit fly</name>
    <dbReference type="NCBI Taxonomy" id="1041015"/>
    <lineage>
        <taxon>Eukaryota</taxon>
        <taxon>Metazoa</taxon>
        <taxon>Ecdysozoa</taxon>
        <taxon>Arthropoda</taxon>
        <taxon>Hexapoda</taxon>
        <taxon>Insecta</taxon>
        <taxon>Pterygota</taxon>
        <taxon>Neoptera</taxon>
        <taxon>Endopterygota</taxon>
        <taxon>Diptera</taxon>
        <taxon>Brachycera</taxon>
        <taxon>Muscomorpha</taxon>
        <taxon>Ephydroidea</taxon>
        <taxon>Drosophilidae</taxon>
        <taxon>Drosophila</taxon>
        <taxon>Sophophora</taxon>
    </lineage>
</organism>
<sequence>MKKHKDEDEDEDEQNPAERSTTLNCTTLNMKLYIIVNLVFMLVGFGWGLNCNKPCGPCILPTCNYDGKCYYEGVSACGLENEKCRRKQNKLPEFIKSDSGYCDEGVKMCK</sequence>
<keyword evidence="2" id="KW-1133">Transmembrane helix</keyword>